<dbReference type="EMBL" id="FUWH01000003">
    <property type="protein sequence ID" value="SJZ64062.1"/>
    <property type="molecule type" value="Genomic_DNA"/>
</dbReference>
<dbReference type="Gene3D" id="2.40.100.10">
    <property type="entry name" value="Cyclophilin-like"/>
    <property type="match status" value="1"/>
</dbReference>
<name>A0A1T4MAT2_9BACT</name>
<dbReference type="InterPro" id="IPR044665">
    <property type="entry name" value="E_coli_cyclophilin_A-like"/>
</dbReference>
<dbReference type="InterPro" id="IPR002130">
    <property type="entry name" value="Cyclophilin-type_PPIase_dom"/>
</dbReference>
<keyword evidence="6" id="KW-1185">Reference proteome</keyword>
<dbReference type="InterPro" id="IPR029000">
    <property type="entry name" value="Cyclophilin-like_dom_sf"/>
</dbReference>
<gene>
    <name evidence="5" type="ORF">SAMN04488132_103286</name>
</gene>
<dbReference type="OrthoDB" id="9807797at2"/>
<dbReference type="SUPFAM" id="SSF50891">
    <property type="entry name" value="Cyclophilin-like"/>
    <property type="match status" value="1"/>
</dbReference>
<evidence type="ECO:0000256" key="1">
    <source>
        <dbReference type="ARBA" id="ARBA00013194"/>
    </source>
</evidence>
<evidence type="ECO:0000313" key="6">
    <source>
        <dbReference type="Proteomes" id="UP000190888"/>
    </source>
</evidence>
<evidence type="ECO:0000259" key="4">
    <source>
        <dbReference type="PROSITE" id="PS50072"/>
    </source>
</evidence>
<keyword evidence="3 5" id="KW-0413">Isomerase</keyword>
<dbReference type="PROSITE" id="PS50072">
    <property type="entry name" value="CSA_PPIASE_2"/>
    <property type="match status" value="1"/>
</dbReference>
<evidence type="ECO:0000256" key="3">
    <source>
        <dbReference type="ARBA" id="ARBA00023235"/>
    </source>
</evidence>
<evidence type="ECO:0000313" key="5">
    <source>
        <dbReference type="EMBL" id="SJZ64062.1"/>
    </source>
</evidence>
<dbReference type="EC" id="5.2.1.8" evidence="1"/>
<proteinExistence type="predicted"/>
<feature type="domain" description="PPIase cyclophilin-type" evidence="4">
    <location>
        <begin position="60"/>
        <end position="224"/>
    </location>
</feature>
<dbReference type="Pfam" id="PF00160">
    <property type="entry name" value="Pro_isomerase"/>
    <property type="match status" value="1"/>
</dbReference>
<sequence length="225" mass="25340">MAAIPEKATGNLLTGHMKKFLACIMMLSCMLHLQAQVPEASVLKLKAPETFKALFKTTKGNFTIEVYRKWSPAGADRLYQLIKTGFYNNNMLFRVQHDYVVQFGIADSKPLNKFWDPKKLPDEPVKASNTKGVISFARGGSNDRSTQLFINMIDNRVLDTVKRQDLRGYTPVARVVAGMDILYRLTNKYGRSTLAIQDSVYKYGNSYLARNFPGLDSIITATLLD</sequence>
<protein>
    <recommendedName>
        <fullName evidence="1">peptidylprolyl isomerase</fullName>
        <ecNumber evidence="1">5.2.1.8</ecNumber>
    </recommendedName>
</protein>
<dbReference type="Proteomes" id="UP000190888">
    <property type="component" value="Unassembled WGS sequence"/>
</dbReference>
<evidence type="ECO:0000256" key="2">
    <source>
        <dbReference type="ARBA" id="ARBA00023110"/>
    </source>
</evidence>
<reference evidence="5 6" key="1">
    <citation type="submission" date="2017-02" db="EMBL/GenBank/DDBJ databases">
        <authorList>
            <person name="Peterson S.W."/>
        </authorList>
    </citation>
    <scope>NUCLEOTIDE SEQUENCE [LARGE SCALE GENOMIC DNA]</scope>
    <source>
        <strain evidence="5 6">DSM 22335</strain>
    </source>
</reference>
<dbReference type="STRING" id="413434.SAMN04488132_103286"/>
<keyword evidence="2" id="KW-0697">Rotamase</keyword>
<dbReference type="GO" id="GO:0003755">
    <property type="term" value="F:peptidyl-prolyl cis-trans isomerase activity"/>
    <property type="evidence" value="ECO:0007669"/>
    <property type="project" value="UniProtKB-KW"/>
</dbReference>
<dbReference type="PANTHER" id="PTHR43246">
    <property type="entry name" value="PEPTIDYL-PROLYL CIS-TRANS ISOMERASE CYP38, CHLOROPLASTIC"/>
    <property type="match status" value="1"/>
</dbReference>
<accession>A0A1T4MAT2</accession>
<dbReference type="AlphaFoldDB" id="A0A1T4MAT2"/>
<organism evidence="5 6">
    <name type="scientific">Sediminibacterium ginsengisoli</name>
    <dbReference type="NCBI Taxonomy" id="413434"/>
    <lineage>
        <taxon>Bacteria</taxon>
        <taxon>Pseudomonadati</taxon>
        <taxon>Bacteroidota</taxon>
        <taxon>Chitinophagia</taxon>
        <taxon>Chitinophagales</taxon>
        <taxon>Chitinophagaceae</taxon>
        <taxon>Sediminibacterium</taxon>
    </lineage>
</organism>